<dbReference type="EMBL" id="BJWL01000146">
    <property type="protein sequence ID" value="GFS31530.1"/>
    <property type="molecule type" value="Genomic_DNA"/>
</dbReference>
<organism evidence="1 2">
    <name type="scientific">Actinidia rufa</name>
    <dbReference type="NCBI Taxonomy" id="165716"/>
    <lineage>
        <taxon>Eukaryota</taxon>
        <taxon>Viridiplantae</taxon>
        <taxon>Streptophyta</taxon>
        <taxon>Embryophyta</taxon>
        <taxon>Tracheophyta</taxon>
        <taxon>Spermatophyta</taxon>
        <taxon>Magnoliopsida</taxon>
        <taxon>eudicotyledons</taxon>
        <taxon>Gunneridae</taxon>
        <taxon>Pentapetalae</taxon>
        <taxon>asterids</taxon>
        <taxon>Ericales</taxon>
        <taxon>Actinidiaceae</taxon>
        <taxon>Actinidia</taxon>
    </lineage>
</organism>
<accession>A0A7J0DBA0</accession>
<comment type="caution">
    <text evidence="1">The sequence shown here is derived from an EMBL/GenBank/DDBJ whole genome shotgun (WGS) entry which is preliminary data.</text>
</comment>
<gene>
    <name evidence="1" type="ORF">Acr_00g0017900</name>
</gene>
<name>A0A7J0DBA0_9ERIC</name>
<evidence type="ECO:0000313" key="1">
    <source>
        <dbReference type="EMBL" id="GFS31530.1"/>
    </source>
</evidence>
<sequence length="94" mass="10516">MLKRTTSNHWKLLVSHHICLQSIFSYSYKSIIGAICGKLTLDTTKLVLMASRSNNGDRGNREAQGEYSLMTRTLCERGTKLLADAEREVIGPSE</sequence>
<dbReference type="Proteomes" id="UP000585474">
    <property type="component" value="Unassembled WGS sequence"/>
</dbReference>
<dbReference type="AlphaFoldDB" id="A0A7J0DBA0"/>
<reference evidence="2" key="1">
    <citation type="submission" date="2019-07" db="EMBL/GenBank/DDBJ databases">
        <title>De Novo Assembly of kiwifruit Actinidia rufa.</title>
        <authorList>
            <person name="Sugita-Konishi S."/>
            <person name="Sato K."/>
            <person name="Mori E."/>
            <person name="Abe Y."/>
            <person name="Kisaki G."/>
            <person name="Hamano K."/>
            <person name="Suezawa K."/>
            <person name="Otani M."/>
            <person name="Fukuda T."/>
            <person name="Manabe T."/>
            <person name="Gomi K."/>
            <person name="Tabuchi M."/>
            <person name="Akimitsu K."/>
            <person name="Kataoka I."/>
        </authorList>
    </citation>
    <scope>NUCLEOTIDE SEQUENCE [LARGE SCALE GENOMIC DNA]</scope>
    <source>
        <strain evidence="2">cv. Fuchu</strain>
    </source>
</reference>
<proteinExistence type="predicted"/>
<evidence type="ECO:0000313" key="2">
    <source>
        <dbReference type="Proteomes" id="UP000585474"/>
    </source>
</evidence>
<keyword evidence="2" id="KW-1185">Reference proteome</keyword>
<protein>
    <submittedName>
        <fullName evidence="1">Uncharacterized protein</fullName>
    </submittedName>
</protein>